<keyword evidence="1" id="KW-0812">Transmembrane</keyword>
<reference evidence="2 3" key="1">
    <citation type="submission" date="2014-03" db="EMBL/GenBank/DDBJ databases">
        <title>Draft Genome of Photorhabdus luminescens BA1, an Egyptian Isolate.</title>
        <authorList>
            <person name="Ghazal S."/>
            <person name="Hurst S.G.IV."/>
            <person name="Morris K."/>
            <person name="Thomas K."/>
            <person name="Tisa L.S."/>
        </authorList>
    </citation>
    <scope>NUCLEOTIDE SEQUENCE [LARGE SCALE GENOMIC DNA]</scope>
    <source>
        <strain evidence="2 3">BA1</strain>
    </source>
</reference>
<keyword evidence="1" id="KW-1133">Transmembrane helix</keyword>
<keyword evidence="3" id="KW-1185">Reference proteome</keyword>
<keyword evidence="1" id="KW-0472">Membrane</keyword>
<protein>
    <submittedName>
        <fullName evidence="2">Uncharacterized protein</fullName>
    </submittedName>
</protein>
<proteinExistence type="predicted"/>
<evidence type="ECO:0000256" key="1">
    <source>
        <dbReference type="SAM" id="Phobius"/>
    </source>
</evidence>
<accession>A0A022PKS3</accession>
<sequence>MLSNLSGIFCFFISVNLDLYVLFAPARLFDYRQNL</sequence>
<evidence type="ECO:0000313" key="2">
    <source>
        <dbReference type="EMBL" id="EYU15120.1"/>
    </source>
</evidence>
<evidence type="ECO:0000313" key="3">
    <source>
        <dbReference type="Proteomes" id="UP000023464"/>
    </source>
</evidence>
<dbReference type="Proteomes" id="UP000023464">
    <property type="component" value="Unassembled WGS sequence"/>
</dbReference>
<name>A0A022PKS3_9GAMM</name>
<feature type="transmembrane region" description="Helical" evidence="1">
    <location>
        <begin position="6"/>
        <end position="29"/>
    </location>
</feature>
<comment type="caution">
    <text evidence="2">The sequence shown here is derived from an EMBL/GenBank/DDBJ whole genome shotgun (WGS) entry which is preliminary data.</text>
</comment>
<gene>
    <name evidence="2" type="ORF">BA1DRAFT_02390</name>
</gene>
<dbReference type="EMBL" id="JFGV01000032">
    <property type="protein sequence ID" value="EYU15120.1"/>
    <property type="molecule type" value="Genomic_DNA"/>
</dbReference>
<dbReference type="AlphaFoldDB" id="A0A022PKS3"/>
<organism evidence="2 3">
    <name type="scientific">Photorhabdus aegyptia</name>
    <dbReference type="NCBI Taxonomy" id="2805098"/>
    <lineage>
        <taxon>Bacteria</taxon>
        <taxon>Pseudomonadati</taxon>
        <taxon>Pseudomonadota</taxon>
        <taxon>Gammaproteobacteria</taxon>
        <taxon>Enterobacterales</taxon>
        <taxon>Morganellaceae</taxon>
        <taxon>Photorhabdus</taxon>
    </lineage>
</organism>